<evidence type="ECO:0008006" key="6">
    <source>
        <dbReference type="Google" id="ProtNLM"/>
    </source>
</evidence>
<gene>
    <name evidence="4" type="ORF">QYE76_020131</name>
</gene>
<organism evidence="4 5">
    <name type="scientific">Lolium multiflorum</name>
    <name type="common">Italian ryegrass</name>
    <name type="synonym">Lolium perenne subsp. multiflorum</name>
    <dbReference type="NCBI Taxonomy" id="4521"/>
    <lineage>
        <taxon>Eukaryota</taxon>
        <taxon>Viridiplantae</taxon>
        <taxon>Streptophyta</taxon>
        <taxon>Embryophyta</taxon>
        <taxon>Tracheophyta</taxon>
        <taxon>Spermatophyta</taxon>
        <taxon>Magnoliopsida</taxon>
        <taxon>Liliopsida</taxon>
        <taxon>Poales</taxon>
        <taxon>Poaceae</taxon>
        <taxon>BOP clade</taxon>
        <taxon>Pooideae</taxon>
        <taxon>Poodae</taxon>
        <taxon>Poeae</taxon>
        <taxon>Poeae Chloroplast Group 2 (Poeae type)</taxon>
        <taxon>Loliodinae</taxon>
        <taxon>Loliinae</taxon>
        <taxon>Lolium</taxon>
    </lineage>
</organism>
<accession>A0AAD8VPQ5</accession>
<proteinExistence type="predicted"/>
<keyword evidence="5" id="KW-1185">Reference proteome</keyword>
<evidence type="ECO:0000313" key="4">
    <source>
        <dbReference type="EMBL" id="KAK1614614.1"/>
    </source>
</evidence>
<dbReference type="SUPFAM" id="SSF81383">
    <property type="entry name" value="F-box domain"/>
    <property type="match status" value="1"/>
</dbReference>
<dbReference type="Pfam" id="PF23635">
    <property type="entry name" value="Beta-prop_AT5G49610-like"/>
    <property type="match status" value="1"/>
</dbReference>
<sequence>MAGLRRTRHQSPCPSRVPSPQSPATRKIERKKERVDPISRTPCVDGKRLWHSLILSCPVSEVLDDDDLLIEILVRVGFPTTLVHAALVCRRWFHHASDPVFLHRFRKLHPPRLLGFYHTPNALLNPTPFVPMVPQPPELAAVVQRVARYRFGIHDVMRVKNCQNGSIFTIMYNAAGAHISVIVHSPLCPGREMAFIPLPPFQAGNLFALENQVLSREDDEGCLSHFYVFMKFDRVTTIFTVHVYKLQDGAWCKHTSVTTKLTRHPRWELKAVLVDNKIYVVADPRDIIVLDLMNSGFSTIQLPQGVEHGSSDIVLSRVNDASGVYLIDTKELQLNIWLHRGATGWCWIPFL</sequence>
<dbReference type="Proteomes" id="UP001231189">
    <property type="component" value="Unassembled WGS sequence"/>
</dbReference>
<dbReference type="InterPro" id="IPR001810">
    <property type="entry name" value="F-box_dom"/>
</dbReference>
<evidence type="ECO:0000259" key="3">
    <source>
        <dbReference type="Pfam" id="PF23635"/>
    </source>
</evidence>
<feature type="domain" description="F-box" evidence="2">
    <location>
        <begin position="66"/>
        <end position="104"/>
    </location>
</feature>
<protein>
    <recommendedName>
        <fullName evidence="6">F-box domain-containing protein</fullName>
    </recommendedName>
</protein>
<feature type="domain" description="F-box protein AT5G49610-like beta-propeller" evidence="3">
    <location>
        <begin position="159"/>
        <end position="343"/>
    </location>
</feature>
<name>A0AAD8VPQ5_LOLMU</name>
<dbReference type="PANTHER" id="PTHR33207">
    <property type="entry name" value="F-BOX DOMAIN CONTAINING PROTEIN-RELATED"/>
    <property type="match status" value="1"/>
</dbReference>
<evidence type="ECO:0000256" key="1">
    <source>
        <dbReference type="SAM" id="MobiDB-lite"/>
    </source>
</evidence>
<feature type="region of interest" description="Disordered" evidence="1">
    <location>
        <begin position="1"/>
        <end position="36"/>
    </location>
</feature>
<dbReference type="InterPro" id="IPR036047">
    <property type="entry name" value="F-box-like_dom_sf"/>
</dbReference>
<dbReference type="Pfam" id="PF12937">
    <property type="entry name" value="F-box-like"/>
    <property type="match status" value="1"/>
</dbReference>
<reference evidence="4" key="1">
    <citation type="submission" date="2023-07" db="EMBL/GenBank/DDBJ databases">
        <title>A chromosome-level genome assembly of Lolium multiflorum.</title>
        <authorList>
            <person name="Chen Y."/>
            <person name="Copetti D."/>
            <person name="Kolliker R."/>
            <person name="Studer B."/>
        </authorList>
    </citation>
    <scope>NUCLEOTIDE SEQUENCE</scope>
    <source>
        <strain evidence="4">02402/16</strain>
        <tissue evidence="4">Leaf</tissue>
    </source>
</reference>
<dbReference type="AlphaFoldDB" id="A0AAD8VPQ5"/>
<comment type="caution">
    <text evidence="4">The sequence shown here is derived from an EMBL/GenBank/DDBJ whole genome shotgun (WGS) entry which is preliminary data.</text>
</comment>
<dbReference type="InterPro" id="IPR056594">
    <property type="entry name" value="AT5G49610-like_b-prop"/>
</dbReference>
<dbReference type="EMBL" id="JAUUTY010000006">
    <property type="protein sequence ID" value="KAK1614614.1"/>
    <property type="molecule type" value="Genomic_DNA"/>
</dbReference>
<evidence type="ECO:0000313" key="5">
    <source>
        <dbReference type="Proteomes" id="UP001231189"/>
    </source>
</evidence>
<feature type="compositionally biased region" description="Basic and acidic residues" evidence="1">
    <location>
        <begin position="26"/>
        <end position="36"/>
    </location>
</feature>
<evidence type="ECO:0000259" key="2">
    <source>
        <dbReference type="Pfam" id="PF12937"/>
    </source>
</evidence>